<keyword evidence="4" id="KW-0804">Transcription</keyword>
<proteinExistence type="inferred from homology"/>
<dbReference type="InterPro" id="IPR036390">
    <property type="entry name" value="WH_DNA-bd_sf"/>
</dbReference>
<keyword evidence="2" id="KW-0805">Transcription regulation</keyword>
<dbReference type="RefSeq" id="WP_127492252.1">
    <property type="nucleotide sequence ID" value="NZ_BTCL01000004.1"/>
</dbReference>
<feature type="domain" description="HTH lysR-type" evidence="5">
    <location>
        <begin position="1"/>
        <end position="58"/>
    </location>
</feature>
<evidence type="ECO:0000259" key="5">
    <source>
        <dbReference type="PROSITE" id="PS50931"/>
    </source>
</evidence>
<evidence type="ECO:0000256" key="1">
    <source>
        <dbReference type="ARBA" id="ARBA00009437"/>
    </source>
</evidence>
<evidence type="ECO:0000256" key="2">
    <source>
        <dbReference type="ARBA" id="ARBA00023015"/>
    </source>
</evidence>
<keyword evidence="7" id="KW-1185">Reference proteome</keyword>
<dbReference type="PRINTS" id="PR00039">
    <property type="entry name" value="HTHLYSR"/>
</dbReference>
<dbReference type="PANTHER" id="PTHR30126">
    <property type="entry name" value="HTH-TYPE TRANSCRIPTIONAL REGULATOR"/>
    <property type="match status" value="1"/>
</dbReference>
<dbReference type="CDD" id="cd05466">
    <property type="entry name" value="PBP2_LTTR_substrate"/>
    <property type="match status" value="1"/>
</dbReference>
<evidence type="ECO:0000256" key="3">
    <source>
        <dbReference type="ARBA" id="ARBA00023125"/>
    </source>
</evidence>
<sequence length="297" mass="34451">MDDKDTVILQYVAEEQSLTKAAEKLYMTQPALTYRIQQMEREFGVPLIVKHTKGTYLTPEGEALASFAKKMRDEMAAMKDYLLNMRSHVKGTLRLGVASYYGLYKLPPLLRMFKDLYPEVQFHVTCALSSEILDLLTEQEIHIGIVRGNYQWQEAKELLHDEPICLISREPIHLDRLPELPHIHYSEPKSKTVRASASTLGNTIREWWHEHYQVPPNIAMQVDAYETCKEMVKQGLGYSIVPGVFVSPEDGLYSLELKQKNGEPIRRNTWMLYRNQTRELAIVDRFVDFMTSEHTRT</sequence>
<evidence type="ECO:0000313" key="7">
    <source>
        <dbReference type="Proteomes" id="UP001285921"/>
    </source>
</evidence>
<dbReference type="PANTHER" id="PTHR30126:SF78">
    <property type="entry name" value="HTH LYSR-TYPE DOMAIN-CONTAINING PROTEIN"/>
    <property type="match status" value="1"/>
</dbReference>
<dbReference type="Pfam" id="PF00126">
    <property type="entry name" value="HTH_1"/>
    <property type="match status" value="1"/>
</dbReference>
<dbReference type="PROSITE" id="PS50931">
    <property type="entry name" value="HTH_LYSR"/>
    <property type="match status" value="1"/>
</dbReference>
<evidence type="ECO:0000313" key="6">
    <source>
        <dbReference type="EMBL" id="GMK44460.1"/>
    </source>
</evidence>
<reference evidence="6 7" key="1">
    <citation type="submission" date="2023-05" db="EMBL/GenBank/DDBJ databases">
        <title>Draft genome of Paenibacillus sp. CCS26.</title>
        <authorList>
            <person name="Akita H."/>
            <person name="Shinto Y."/>
            <person name="Kimura Z."/>
        </authorList>
    </citation>
    <scope>NUCLEOTIDE SEQUENCE [LARGE SCALE GENOMIC DNA]</scope>
    <source>
        <strain evidence="6 7">CCS26</strain>
    </source>
</reference>
<dbReference type="EMBL" id="BTCL01000004">
    <property type="protein sequence ID" value="GMK44460.1"/>
    <property type="molecule type" value="Genomic_DNA"/>
</dbReference>
<dbReference type="InterPro" id="IPR036388">
    <property type="entry name" value="WH-like_DNA-bd_sf"/>
</dbReference>
<dbReference type="SUPFAM" id="SSF46785">
    <property type="entry name" value="Winged helix' DNA-binding domain"/>
    <property type="match status" value="1"/>
</dbReference>
<protein>
    <submittedName>
        <fullName evidence="6">HTH-type transcriptional regulator YraN</fullName>
    </submittedName>
</protein>
<gene>
    <name evidence="6" type="primary">yraN</name>
    <name evidence="6" type="ORF">PghCCS26_15880</name>
</gene>
<accession>A0ABQ6NK16</accession>
<evidence type="ECO:0000256" key="4">
    <source>
        <dbReference type="ARBA" id="ARBA00023163"/>
    </source>
</evidence>
<dbReference type="SUPFAM" id="SSF53850">
    <property type="entry name" value="Periplasmic binding protein-like II"/>
    <property type="match status" value="1"/>
</dbReference>
<name>A0ABQ6NK16_9BACL</name>
<organism evidence="6 7">
    <name type="scientific">Paenibacillus glycanilyticus</name>
    <dbReference type="NCBI Taxonomy" id="126569"/>
    <lineage>
        <taxon>Bacteria</taxon>
        <taxon>Bacillati</taxon>
        <taxon>Bacillota</taxon>
        <taxon>Bacilli</taxon>
        <taxon>Bacillales</taxon>
        <taxon>Paenibacillaceae</taxon>
        <taxon>Paenibacillus</taxon>
    </lineage>
</organism>
<comment type="caution">
    <text evidence="6">The sequence shown here is derived from an EMBL/GenBank/DDBJ whole genome shotgun (WGS) entry which is preliminary data.</text>
</comment>
<dbReference type="Pfam" id="PF03466">
    <property type="entry name" value="LysR_substrate"/>
    <property type="match status" value="1"/>
</dbReference>
<dbReference type="InterPro" id="IPR005119">
    <property type="entry name" value="LysR_subst-bd"/>
</dbReference>
<dbReference type="Proteomes" id="UP001285921">
    <property type="component" value="Unassembled WGS sequence"/>
</dbReference>
<keyword evidence="3" id="KW-0238">DNA-binding</keyword>
<dbReference type="Gene3D" id="1.10.10.10">
    <property type="entry name" value="Winged helix-like DNA-binding domain superfamily/Winged helix DNA-binding domain"/>
    <property type="match status" value="1"/>
</dbReference>
<dbReference type="Gene3D" id="3.40.190.290">
    <property type="match status" value="1"/>
</dbReference>
<comment type="similarity">
    <text evidence="1">Belongs to the LysR transcriptional regulatory family.</text>
</comment>
<dbReference type="InterPro" id="IPR000847">
    <property type="entry name" value="LysR_HTH_N"/>
</dbReference>